<dbReference type="NCBIfam" id="TIGR04248">
    <property type="entry name" value="SCM_PqqD_rel"/>
    <property type="match status" value="1"/>
</dbReference>
<dbReference type="AlphaFoldDB" id="A0LKC9"/>
<dbReference type="Gene3D" id="1.10.10.1150">
    <property type="entry name" value="Coenzyme PQQ synthesis protein D (PqqD)"/>
    <property type="match status" value="1"/>
</dbReference>
<proteinExistence type="predicted"/>
<evidence type="ECO:0000313" key="2">
    <source>
        <dbReference type="Proteomes" id="UP000001784"/>
    </source>
</evidence>
<dbReference type="EMBL" id="CP000478">
    <property type="protein sequence ID" value="ABK17881.1"/>
    <property type="molecule type" value="Genomic_DNA"/>
</dbReference>
<organism evidence="1 2">
    <name type="scientific">Syntrophobacter fumaroxidans (strain DSM 10017 / MPOB)</name>
    <dbReference type="NCBI Taxonomy" id="335543"/>
    <lineage>
        <taxon>Bacteria</taxon>
        <taxon>Pseudomonadati</taxon>
        <taxon>Thermodesulfobacteriota</taxon>
        <taxon>Syntrophobacteria</taxon>
        <taxon>Syntrophobacterales</taxon>
        <taxon>Syntrophobacteraceae</taxon>
        <taxon>Syntrophobacter</taxon>
    </lineage>
</organism>
<dbReference type="InParanoid" id="A0LKC9"/>
<protein>
    <submittedName>
        <fullName evidence="1">Coenzyme PQQ synthesis D</fullName>
    </submittedName>
</protein>
<dbReference type="InterPro" id="IPR026342">
    <property type="entry name" value="SCM_PqqD-rel"/>
</dbReference>
<dbReference type="InterPro" id="IPR041881">
    <property type="entry name" value="PqqD_sf"/>
</dbReference>
<dbReference type="Pfam" id="PF05402">
    <property type="entry name" value="PqqD"/>
    <property type="match status" value="1"/>
</dbReference>
<keyword evidence="2" id="KW-1185">Reference proteome</keyword>
<dbReference type="eggNOG" id="ENOG5034387">
    <property type="taxonomic scope" value="Bacteria"/>
</dbReference>
<dbReference type="HOGENOM" id="CLU_2368322_0_0_7"/>
<dbReference type="Proteomes" id="UP000001784">
    <property type="component" value="Chromosome"/>
</dbReference>
<dbReference type="STRING" id="335543.Sfum_2199"/>
<sequence>MHLSKPIANPLIVLREEFDDWAILFDPESGNAFGLNPVSVFIWKLLDGHHTVAQIVESIRAECDDVPDDAQDRVIAFVQDLLDRGLARLQDGDREPPCG</sequence>
<dbReference type="InterPro" id="IPR008792">
    <property type="entry name" value="PQQD"/>
</dbReference>
<accession>A0LKC9</accession>
<evidence type="ECO:0000313" key="1">
    <source>
        <dbReference type="EMBL" id="ABK17881.1"/>
    </source>
</evidence>
<dbReference type="KEGG" id="sfu:Sfum_2199"/>
<name>A0LKC9_SYNFM</name>
<reference evidence="1 2" key="1">
    <citation type="submission" date="2006-10" db="EMBL/GenBank/DDBJ databases">
        <title>Complete sequence of Syntrophobacter fumaroxidans MPOB.</title>
        <authorList>
            <consortium name="US DOE Joint Genome Institute"/>
            <person name="Copeland A."/>
            <person name="Lucas S."/>
            <person name="Lapidus A."/>
            <person name="Barry K."/>
            <person name="Detter J.C."/>
            <person name="Glavina del Rio T."/>
            <person name="Hammon N."/>
            <person name="Israni S."/>
            <person name="Pitluck S."/>
            <person name="Goltsman E.G."/>
            <person name="Martinez M."/>
            <person name="Schmutz J."/>
            <person name="Larimer F."/>
            <person name="Land M."/>
            <person name="Hauser L."/>
            <person name="Kyrpides N."/>
            <person name="Kim E."/>
            <person name="Boone D.R."/>
            <person name="Brockman F."/>
            <person name="Culley D."/>
            <person name="Ferry J."/>
            <person name="Gunsalus R."/>
            <person name="McInerney M.J."/>
            <person name="Morrison M."/>
            <person name="Plugge C."/>
            <person name="Rohlin L."/>
            <person name="Scholten J."/>
            <person name="Sieber J."/>
            <person name="Stams A.J.M."/>
            <person name="Worm P."/>
            <person name="Henstra A.M."/>
            <person name="Richardson P."/>
        </authorList>
    </citation>
    <scope>NUCLEOTIDE SEQUENCE [LARGE SCALE GENOMIC DNA]</scope>
    <source>
        <strain evidence="2">DSM 10017 / MPOB</strain>
    </source>
</reference>
<gene>
    <name evidence="1" type="ordered locus">Sfum_2199</name>
</gene>